<feature type="domain" description="Lipid/polyisoprenoid-binding YceI-like" evidence="2">
    <location>
        <begin position="25"/>
        <end position="193"/>
    </location>
</feature>
<dbReference type="PANTHER" id="PTHR34406:SF1">
    <property type="entry name" value="PROTEIN YCEI"/>
    <property type="match status" value="1"/>
</dbReference>
<organism evidence="3 4">
    <name type="scientific">Glaciecola nitratireducens (strain JCM 12485 / KCTC 12276 / FR1064)</name>
    <dbReference type="NCBI Taxonomy" id="1085623"/>
    <lineage>
        <taxon>Bacteria</taxon>
        <taxon>Pseudomonadati</taxon>
        <taxon>Pseudomonadota</taxon>
        <taxon>Gammaproteobacteria</taxon>
        <taxon>Alteromonadales</taxon>
        <taxon>Alteromonadaceae</taxon>
        <taxon>Brumicola</taxon>
    </lineage>
</organism>
<protein>
    <submittedName>
        <fullName evidence="3">YceI family protein</fullName>
    </submittedName>
</protein>
<dbReference type="eggNOG" id="COG2353">
    <property type="taxonomic scope" value="Bacteria"/>
</dbReference>
<dbReference type="AlphaFoldDB" id="G4QNN0"/>
<proteinExistence type="predicted"/>
<keyword evidence="1" id="KW-0732">Signal</keyword>
<dbReference type="Proteomes" id="UP000009282">
    <property type="component" value="Chromosome"/>
</dbReference>
<dbReference type="HOGENOM" id="CLU_102556_0_0_6"/>
<dbReference type="STRING" id="1085623.GNIT_3494"/>
<dbReference type="InterPro" id="IPR036761">
    <property type="entry name" value="TTHA0802/YceI-like_sf"/>
</dbReference>
<dbReference type="SUPFAM" id="SSF101874">
    <property type="entry name" value="YceI-like"/>
    <property type="match status" value="1"/>
</dbReference>
<keyword evidence="4" id="KW-1185">Reference proteome</keyword>
<accession>G4QNN0</accession>
<reference evidence="3 4" key="1">
    <citation type="journal article" date="2011" name="J. Bacteriol.">
        <title>Complete genome sequence of seawater bacterium Glaciecola nitratireducens FR1064T.</title>
        <authorList>
            <person name="Bian F."/>
            <person name="Qin Q.L."/>
            <person name="Xie B.B."/>
            <person name="Shu Y.L."/>
            <person name="Zhang X.Y."/>
            <person name="Yu Y."/>
            <person name="Chen B."/>
            <person name="Chen X.L."/>
            <person name="Zhou B.C."/>
            <person name="Zhang Y.Z."/>
        </authorList>
    </citation>
    <scope>NUCLEOTIDE SEQUENCE [LARGE SCALE GENOMIC DNA]</scope>
    <source>
        <strain evidence="4">JCM 12485 / KCTC 12276 / FR1064</strain>
    </source>
</reference>
<sequence>MSKSILSSVVLSIALSVSSFNTLAQLTLDKAQSTVNFISTKNEHVSETHTFDNFSGELSEQGKLTITIDIASVETLVPIRNERMQKMLFNMSDYSSATFTAQVDPALTKLEAGEMKRVTVAGEMMIAGNKAPISFEVMLTGLKDGSINATTATPTILSASEFNLDEGVAALQKVANLKSISKSVPLSFSATFSR</sequence>
<name>G4QNN0_GLANF</name>
<dbReference type="OrthoDB" id="9793816at2"/>
<dbReference type="EMBL" id="CP003060">
    <property type="protein sequence ID" value="AEP31588.1"/>
    <property type="molecule type" value="Genomic_DNA"/>
</dbReference>
<feature type="signal peptide" evidence="1">
    <location>
        <begin position="1"/>
        <end position="24"/>
    </location>
</feature>
<dbReference type="Gene3D" id="2.40.128.110">
    <property type="entry name" value="Lipid/polyisoprenoid-binding, YceI-like"/>
    <property type="match status" value="1"/>
</dbReference>
<dbReference type="PANTHER" id="PTHR34406">
    <property type="entry name" value="PROTEIN YCEI"/>
    <property type="match status" value="1"/>
</dbReference>
<feature type="chain" id="PRO_5003467727" evidence="1">
    <location>
        <begin position="25"/>
        <end position="194"/>
    </location>
</feature>
<dbReference type="InterPro" id="IPR027016">
    <property type="entry name" value="UCP029811"/>
</dbReference>
<dbReference type="KEGG" id="gni:GNIT_3494"/>
<dbReference type="RefSeq" id="WP_014110459.1">
    <property type="nucleotide sequence ID" value="NC_016041.1"/>
</dbReference>
<gene>
    <name evidence="3" type="ordered locus">GNIT_3494</name>
</gene>
<dbReference type="Pfam" id="PF04264">
    <property type="entry name" value="YceI"/>
    <property type="match status" value="1"/>
</dbReference>
<dbReference type="SMART" id="SM00867">
    <property type="entry name" value="YceI"/>
    <property type="match status" value="1"/>
</dbReference>
<evidence type="ECO:0000313" key="3">
    <source>
        <dbReference type="EMBL" id="AEP31588.1"/>
    </source>
</evidence>
<dbReference type="PIRSF" id="PIRSF029811">
    <property type="entry name" value="UCP029811"/>
    <property type="match status" value="1"/>
</dbReference>
<evidence type="ECO:0000256" key="1">
    <source>
        <dbReference type="SAM" id="SignalP"/>
    </source>
</evidence>
<evidence type="ECO:0000259" key="2">
    <source>
        <dbReference type="SMART" id="SM00867"/>
    </source>
</evidence>
<dbReference type="InterPro" id="IPR007372">
    <property type="entry name" value="Lipid/polyisoprenoid-bd_YceI"/>
</dbReference>
<evidence type="ECO:0000313" key="4">
    <source>
        <dbReference type="Proteomes" id="UP000009282"/>
    </source>
</evidence>